<dbReference type="EMBL" id="BAAALF010000145">
    <property type="protein sequence ID" value="GAA1261466.1"/>
    <property type="molecule type" value="Genomic_DNA"/>
</dbReference>
<evidence type="ECO:0000256" key="1">
    <source>
        <dbReference type="SAM" id="SignalP"/>
    </source>
</evidence>
<accession>A0ABP4HDX8</accession>
<keyword evidence="3" id="KW-1185">Reference proteome</keyword>
<dbReference type="Proteomes" id="UP001500037">
    <property type="component" value="Unassembled WGS sequence"/>
</dbReference>
<comment type="caution">
    <text evidence="2">The sequence shown here is derived from an EMBL/GenBank/DDBJ whole genome shotgun (WGS) entry which is preliminary data.</text>
</comment>
<feature type="chain" id="PRO_5045908706" description="Surface cell wall-binding protein" evidence="1">
    <location>
        <begin position="33"/>
        <end position="178"/>
    </location>
</feature>
<keyword evidence="1" id="KW-0732">Signal</keyword>
<evidence type="ECO:0008006" key="4">
    <source>
        <dbReference type="Google" id="ProtNLM"/>
    </source>
</evidence>
<protein>
    <recommendedName>
        <fullName evidence="4">Surface cell wall-binding protein</fullName>
    </recommendedName>
</protein>
<dbReference type="RefSeq" id="WP_344445101.1">
    <property type="nucleotide sequence ID" value="NZ_BAAALF010000145.1"/>
</dbReference>
<proteinExistence type="predicted"/>
<gene>
    <name evidence="2" type="ORF">GCM10009665_58990</name>
</gene>
<feature type="signal peptide" evidence="1">
    <location>
        <begin position="1"/>
        <end position="32"/>
    </location>
</feature>
<sequence length="178" mass="17025">MATPGVVVRTRSLTVAAAAAALALVQPCLAVAAADPSTTVTFTVTSGALSLSVPASANLGSGAPGTAISAPIGPVTVTDDRALLSASWTVTAAETDFANGASTIPATKATYSTGTVTTTGTITITTTAVTLSNAAQAVVTGSAGVGDNTASWDPTVAVNVPVGAIGGTYTGTLTQSVA</sequence>
<evidence type="ECO:0000313" key="2">
    <source>
        <dbReference type="EMBL" id="GAA1261466.1"/>
    </source>
</evidence>
<name>A0ABP4HDX8_9ACTN</name>
<evidence type="ECO:0000313" key="3">
    <source>
        <dbReference type="Proteomes" id="UP001500037"/>
    </source>
</evidence>
<organism evidence="2 3">
    <name type="scientific">Kitasatospora nipponensis</name>
    <dbReference type="NCBI Taxonomy" id="258049"/>
    <lineage>
        <taxon>Bacteria</taxon>
        <taxon>Bacillati</taxon>
        <taxon>Actinomycetota</taxon>
        <taxon>Actinomycetes</taxon>
        <taxon>Kitasatosporales</taxon>
        <taxon>Streptomycetaceae</taxon>
        <taxon>Kitasatospora</taxon>
    </lineage>
</organism>
<reference evidence="3" key="1">
    <citation type="journal article" date="2019" name="Int. J. Syst. Evol. Microbiol.">
        <title>The Global Catalogue of Microorganisms (GCM) 10K type strain sequencing project: providing services to taxonomists for standard genome sequencing and annotation.</title>
        <authorList>
            <consortium name="The Broad Institute Genomics Platform"/>
            <consortium name="The Broad Institute Genome Sequencing Center for Infectious Disease"/>
            <person name="Wu L."/>
            <person name="Ma J."/>
        </authorList>
    </citation>
    <scope>NUCLEOTIDE SEQUENCE [LARGE SCALE GENOMIC DNA]</scope>
    <source>
        <strain evidence="3">JCM 13004</strain>
    </source>
</reference>